<evidence type="ECO:0000313" key="3">
    <source>
        <dbReference type="Proteomes" id="UP001189429"/>
    </source>
</evidence>
<evidence type="ECO:0000313" key="2">
    <source>
        <dbReference type="EMBL" id="CAK0794161.1"/>
    </source>
</evidence>
<accession>A0ABN9PM94</accession>
<name>A0ABN9PM94_9DINO</name>
<feature type="chain" id="PRO_5045517026" description="Cellulase" evidence="1">
    <location>
        <begin position="25"/>
        <end position="295"/>
    </location>
</feature>
<gene>
    <name evidence="2" type="ORF">PCOR1329_LOCUS4238</name>
</gene>
<proteinExistence type="predicted"/>
<keyword evidence="3" id="KW-1185">Reference proteome</keyword>
<protein>
    <recommendedName>
        <fullName evidence="4">Cellulase</fullName>
    </recommendedName>
</protein>
<evidence type="ECO:0008006" key="4">
    <source>
        <dbReference type="Google" id="ProtNLM"/>
    </source>
</evidence>
<sequence length="295" mass="29347">MVPAVVSLPVCLLAVGSMASGALAGEGAAGGSRRFLARAQAEGQECGSSGSDGHFYGDCSVGLECVPPANGAAPGSPSVCHKVCGSFGAGGDHVNGTCSAGQTCLGKAATPCREGAGGCYMYCDSAGGRPAQGEGQECGSSSSGDFYGGCSSGLACVAPAAGSSSGTPSTCRRAGQQEEPLLASAAQPTAWFVTRQQCGGGGPQRTLWAGQCQPAKWGSGLSVIYTCGGDVRNSDANLTQVVYGNAVCGGDPLRTKTVRPGECTGFPDMDGEASWFCKCGFQPSGGRPLNNYQSC</sequence>
<evidence type="ECO:0000256" key="1">
    <source>
        <dbReference type="SAM" id="SignalP"/>
    </source>
</evidence>
<reference evidence="2" key="1">
    <citation type="submission" date="2023-10" db="EMBL/GenBank/DDBJ databases">
        <authorList>
            <person name="Chen Y."/>
            <person name="Shah S."/>
            <person name="Dougan E. K."/>
            <person name="Thang M."/>
            <person name="Chan C."/>
        </authorList>
    </citation>
    <scope>NUCLEOTIDE SEQUENCE [LARGE SCALE GENOMIC DNA]</scope>
</reference>
<feature type="signal peptide" evidence="1">
    <location>
        <begin position="1"/>
        <end position="24"/>
    </location>
</feature>
<dbReference type="Proteomes" id="UP001189429">
    <property type="component" value="Unassembled WGS sequence"/>
</dbReference>
<organism evidence="2 3">
    <name type="scientific">Prorocentrum cordatum</name>
    <dbReference type="NCBI Taxonomy" id="2364126"/>
    <lineage>
        <taxon>Eukaryota</taxon>
        <taxon>Sar</taxon>
        <taxon>Alveolata</taxon>
        <taxon>Dinophyceae</taxon>
        <taxon>Prorocentrales</taxon>
        <taxon>Prorocentraceae</taxon>
        <taxon>Prorocentrum</taxon>
    </lineage>
</organism>
<dbReference type="EMBL" id="CAUYUJ010001104">
    <property type="protein sequence ID" value="CAK0794161.1"/>
    <property type="molecule type" value="Genomic_DNA"/>
</dbReference>
<comment type="caution">
    <text evidence="2">The sequence shown here is derived from an EMBL/GenBank/DDBJ whole genome shotgun (WGS) entry which is preliminary data.</text>
</comment>
<keyword evidence="1" id="KW-0732">Signal</keyword>